<name>A0A4Y9YIG3_9APHY</name>
<proteinExistence type="predicted"/>
<dbReference type="AlphaFoldDB" id="A0A4Y9YIG3"/>
<gene>
    <name evidence="2" type="ORF">EVJ58_g4624</name>
</gene>
<evidence type="ECO:0000313" key="2">
    <source>
        <dbReference type="EMBL" id="TFY61251.1"/>
    </source>
</evidence>
<dbReference type="EMBL" id="SEKV01000216">
    <property type="protein sequence ID" value="TFY61251.1"/>
    <property type="molecule type" value="Genomic_DNA"/>
</dbReference>
<feature type="compositionally biased region" description="Basic and acidic residues" evidence="1">
    <location>
        <begin position="296"/>
        <end position="319"/>
    </location>
</feature>
<sequence>MELFSRETRAVVQAYAGNADNFLGRTLEWPWYVFWTNAFYGSVDPRKVIAGPQSELVKMQSTNDDQIVYMRKVPDFILHYLTGVPLAHDIDSLLRVTNHQELQQFYMGKCVLSNTTILSICEIKALPDRDRIPAGDGFRETLVHLVQDAQSEAKTDVRNQVKVHLSSRPDVTAVVAVAIFGPFFAWRVFVQTAVSRISDHRDATYDPTKEEDTGDSGDSVQEIEEPQQEPEIPGAAPEARNERPRRGPHQIGRLTQYLTNDADGLRDLDREDEEKRTTSKKWDGKFKQLTRVISRPKKDDGGVKDQDEGKQKRKDEKASKSKGKSKGKGKDESKGKNKGKGKSRDGVQHEDGDNHRDEDNAANVPQARPIPDLELPTFREDPDESDVEGHGPPPEDDGPDNIPHNENEWSEWYHWDTIDGVKERNRMFNAIQRQNPDLEFLL</sequence>
<accession>A0A4Y9YIG3</accession>
<comment type="caution">
    <text evidence="2">The sequence shown here is derived from an EMBL/GenBank/DDBJ whole genome shotgun (WGS) entry which is preliminary data.</text>
</comment>
<reference evidence="2 3" key="1">
    <citation type="submission" date="2019-01" db="EMBL/GenBank/DDBJ databases">
        <title>Genome sequencing of the rare red list fungi Fomitopsis rosea.</title>
        <authorList>
            <person name="Buettner E."/>
            <person name="Kellner H."/>
        </authorList>
    </citation>
    <scope>NUCLEOTIDE SEQUENCE [LARGE SCALE GENOMIC DNA]</scope>
    <source>
        <strain evidence="2 3">DSM 105464</strain>
    </source>
</reference>
<protein>
    <submittedName>
        <fullName evidence="2">Uncharacterized protein</fullName>
    </submittedName>
</protein>
<feature type="compositionally biased region" description="Basic and acidic residues" evidence="1">
    <location>
        <begin position="201"/>
        <end position="211"/>
    </location>
</feature>
<evidence type="ECO:0000313" key="3">
    <source>
        <dbReference type="Proteomes" id="UP000298390"/>
    </source>
</evidence>
<feature type="compositionally biased region" description="Basic and acidic residues" evidence="1">
    <location>
        <begin position="263"/>
        <end position="286"/>
    </location>
</feature>
<feature type="region of interest" description="Disordered" evidence="1">
    <location>
        <begin position="201"/>
        <end position="409"/>
    </location>
</feature>
<evidence type="ECO:0000256" key="1">
    <source>
        <dbReference type="SAM" id="MobiDB-lite"/>
    </source>
</evidence>
<organism evidence="2 3">
    <name type="scientific">Rhodofomes roseus</name>
    <dbReference type="NCBI Taxonomy" id="34475"/>
    <lineage>
        <taxon>Eukaryota</taxon>
        <taxon>Fungi</taxon>
        <taxon>Dikarya</taxon>
        <taxon>Basidiomycota</taxon>
        <taxon>Agaricomycotina</taxon>
        <taxon>Agaricomycetes</taxon>
        <taxon>Polyporales</taxon>
        <taxon>Rhodofomes</taxon>
    </lineage>
</organism>
<feature type="compositionally biased region" description="Basic and acidic residues" evidence="1">
    <location>
        <begin position="342"/>
        <end position="359"/>
    </location>
</feature>
<dbReference type="Proteomes" id="UP000298390">
    <property type="component" value="Unassembled WGS sequence"/>
</dbReference>
<feature type="compositionally biased region" description="Low complexity" evidence="1">
    <location>
        <begin position="229"/>
        <end position="238"/>
    </location>
</feature>